<accession>A0A0A9B7X3</accession>
<evidence type="ECO:0000313" key="1">
    <source>
        <dbReference type="EMBL" id="JAD55387.1"/>
    </source>
</evidence>
<reference evidence="1" key="1">
    <citation type="submission" date="2014-09" db="EMBL/GenBank/DDBJ databases">
        <authorList>
            <person name="Magalhaes I.L.F."/>
            <person name="Oliveira U."/>
            <person name="Santos F.R."/>
            <person name="Vidigal T.H.D.A."/>
            <person name="Brescovit A.D."/>
            <person name="Santos A.J."/>
        </authorList>
    </citation>
    <scope>NUCLEOTIDE SEQUENCE</scope>
    <source>
        <tissue evidence="1">Shoot tissue taken approximately 20 cm above the soil surface</tissue>
    </source>
</reference>
<sequence>MGAIGRRGRGG</sequence>
<organism evidence="1">
    <name type="scientific">Arundo donax</name>
    <name type="common">Giant reed</name>
    <name type="synonym">Donax arundinaceus</name>
    <dbReference type="NCBI Taxonomy" id="35708"/>
    <lineage>
        <taxon>Eukaryota</taxon>
        <taxon>Viridiplantae</taxon>
        <taxon>Streptophyta</taxon>
        <taxon>Embryophyta</taxon>
        <taxon>Tracheophyta</taxon>
        <taxon>Spermatophyta</taxon>
        <taxon>Magnoliopsida</taxon>
        <taxon>Liliopsida</taxon>
        <taxon>Poales</taxon>
        <taxon>Poaceae</taxon>
        <taxon>PACMAD clade</taxon>
        <taxon>Arundinoideae</taxon>
        <taxon>Arundineae</taxon>
        <taxon>Arundo</taxon>
    </lineage>
</organism>
<reference evidence="1" key="2">
    <citation type="journal article" date="2015" name="Data Brief">
        <title>Shoot transcriptome of the giant reed, Arundo donax.</title>
        <authorList>
            <person name="Barrero R.A."/>
            <person name="Guerrero F.D."/>
            <person name="Moolhuijzen P."/>
            <person name="Goolsby J.A."/>
            <person name="Tidwell J."/>
            <person name="Bellgard S.E."/>
            <person name="Bellgard M.I."/>
        </authorList>
    </citation>
    <scope>NUCLEOTIDE SEQUENCE</scope>
    <source>
        <tissue evidence="1">Shoot tissue taken approximately 20 cm above the soil surface</tissue>
    </source>
</reference>
<protein>
    <submittedName>
        <fullName evidence="1">Uncharacterized protein</fullName>
    </submittedName>
</protein>
<dbReference type="EMBL" id="GBRH01242508">
    <property type="protein sequence ID" value="JAD55387.1"/>
    <property type="molecule type" value="Transcribed_RNA"/>
</dbReference>
<name>A0A0A9B7X3_ARUDO</name>
<proteinExistence type="predicted"/>